<evidence type="ECO:0000256" key="5">
    <source>
        <dbReference type="ARBA" id="ARBA00022840"/>
    </source>
</evidence>
<dbReference type="NCBIfam" id="TIGR00767">
    <property type="entry name" value="rho"/>
    <property type="match status" value="1"/>
</dbReference>
<dbReference type="InterPro" id="IPR011112">
    <property type="entry name" value="Rho-like_N"/>
</dbReference>
<dbReference type="PROSITE" id="PS51856">
    <property type="entry name" value="RHO_RNA_BD"/>
    <property type="match status" value="1"/>
</dbReference>
<dbReference type="InterPro" id="IPR027417">
    <property type="entry name" value="P-loop_NTPase"/>
</dbReference>
<feature type="region of interest" description="RNA-binding 1" evidence="9">
    <location>
        <begin position="108"/>
        <end position="110"/>
    </location>
</feature>
<comment type="function">
    <text evidence="9">Facilitates transcription termination by a mechanism that involves Rho binding to the nascent RNA, activation of Rho's RNA-dependent ATPase activity, and release of the mRNA from the DNA template.</text>
</comment>
<dbReference type="SMART" id="SM00382">
    <property type="entry name" value="AAA"/>
    <property type="match status" value="1"/>
</dbReference>
<keyword evidence="1 9" id="KW-0806">Transcription termination</keyword>
<dbReference type="GO" id="GO:0005829">
    <property type="term" value="C:cytosol"/>
    <property type="evidence" value="ECO:0007669"/>
    <property type="project" value="UniProtKB-ARBA"/>
</dbReference>
<protein>
    <recommendedName>
        <fullName evidence="9 10">Transcription termination factor Rho</fullName>
        <ecNumber evidence="9 10">3.6.4.-</ecNumber>
    </recommendedName>
    <alternativeName>
        <fullName evidence="9">ATP-dependent helicase Rho</fullName>
    </alternativeName>
</protein>
<dbReference type="HAMAP" id="MF_01884">
    <property type="entry name" value="Rho"/>
    <property type="match status" value="1"/>
</dbReference>
<feature type="region of interest" description="RNA-binding 2" evidence="9">
    <location>
        <begin position="284"/>
        <end position="288"/>
    </location>
</feature>
<dbReference type="Gene3D" id="1.10.720.10">
    <property type="match status" value="1"/>
</dbReference>
<keyword evidence="14" id="KW-1185">Reference proteome</keyword>
<dbReference type="Gene3D" id="3.40.50.300">
    <property type="entry name" value="P-loop containing nucleotide triphosphate hydrolases"/>
    <property type="match status" value="1"/>
</dbReference>
<dbReference type="PANTHER" id="PTHR46425:SF1">
    <property type="entry name" value="TRANSCRIPTION TERMINATION FACTOR RHO"/>
    <property type="match status" value="1"/>
</dbReference>
<evidence type="ECO:0000256" key="2">
    <source>
        <dbReference type="ARBA" id="ARBA00022741"/>
    </source>
</evidence>
<dbReference type="CDD" id="cd04459">
    <property type="entry name" value="Rho_CSD"/>
    <property type="match status" value="1"/>
</dbReference>
<keyword evidence="5 9" id="KW-0067">ATP-binding</keyword>
<dbReference type="GO" id="GO:0008186">
    <property type="term" value="F:ATP-dependent activity, acting on RNA"/>
    <property type="evidence" value="ECO:0007669"/>
    <property type="project" value="UniProtKB-UniRule"/>
</dbReference>
<keyword evidence="6 9" id="KW-0694">RNA-binding</keyword>
<feature type="binding site" evidence="9">
    <location>
        <position position="212"/>
    </location>
    <ligand>
        <name>ATP</name>
        <dbReference type="ChEBI" id="CHEBI:30616"/>
    </ligand>
</feature>
<dbReference type="SUPFAM" id="SSF52540">
    <property type="entry name" value="P-loop containing nucleoside triphosphate hydrolases"/>
    <property type="match status" value="1"/>
</dbReference>
<dbReference type="InterPro" id="IPR000194">
    <property type="entry name" value="ATPase_F1/V1/A1_a/bsu_nucl-bd"/>
</dbReference>
<dbReference type="Pfam" id="PF00006">
    <property type="entry name" value="ATP-synt_ab"/>
    <property type="match status" value="1"/>
</dbReference>
<feature type="domain" description="Rho RNA-BD" evidence="12">
    <location>
        <begin position="48"/>
        <end position="123"/>
    </location>
</feature>
<proteinExistence type="inferred from homology"/>
<dbReference type="EMBL" id="AP014546">
    <property type="protein sequence ID" value="BBB31407.1"/>
    <property type="molecule type" value="Genomic_DNA"/>
</dbReference>
<comment type="similarity">
    <text evidence="9 11">Belongs to the Rho family.</text>
</comment>
<dbReference type="Pfam" id="PF07497">
    <property type="entry name" value="Rho_RNA_bind"/>
    <property type="match status" value="1"/>
</dbReference>
<dbReference type="RefSeq" id="WP_201348486.1">
    <property type="nucleotide sequence ID" value="NZ_AP014546.1"/>
</dbReference>
<dbReference type="Pfam" id="PF07498">
    <property type="entry name" value="Rho_N"/>
    <property type="match status" value="1"/>
</dbReference>
<accession>A0A7R6PRR5</accession>
<dbReference type="GO" id="GO:0004386">
    <property type="term" value="F:helicase activity"/>
    <property type="evidence" value="ECO:0007669"/>
    <property type="project" value="UniProtKB-UniRule"/>
</dbReference>
<dbReference type="SUPFAM" id="SSF68912">
    <property type="entry name" value="Rho N-terminal domain-like"/>
    <property type="match status" value="1"/>
</dbReference>
<dbReference type="KEGG" id="njp:NEJAP_3469"/>
<evidence type="ECO:0000256" key="3">
    <source>
        <dbReference type="ARBA" id="ARBA00022801"/>
    </source>
</evidence>
<comment type="subunit">
    <text evidence="9">Homohexamer. The homohexamer assembles into an open ring structure.</text>
</comment>
<organism evidence="13 14">
    <name type="scientific">Neptunomonas japonica JAMM 1380</name>
    <dbReference type="NCBI Taxonomy" id="1441457"/>
    <lineage>
        <taxon>Bacteria</taxon>
        <taxon>Pseudomonadati</taxon>
        <taxon>Pseudomonadota</taxon>
        <taxon>Gammaproteobacteria</taxon>
        <taxon>Oceanospirillales</taxon>
        <taxon>Oceanospirillaceae</taxon>
        <taxon>Neptunomonas</taxon>
    </lineage>
</organism>
<evidence type="ECO:0000256" key="7">
    <source>
        <dbReference type="ARBA" id="ARBA00023015"/>
    </source>
</evidence>
<feature type="region of interest" description="RNA-binding 1" evidence="9">
    <location>
        <begin position="61"/>
        <end position="66"/>
    </location>
</feature>
<dbReference type="FunFam" id="2.40.50.140:FF:000010">
    <property type="entry name" value="Transcription termination factor Rho"/>
    <property type="match status" value="1"/>
</dbReference>
<keyword evidence="7 9" id="KW-0805">Transcription regulation</keyword>
<dbReference type="SUPFAM" id="SSF50249">
    <property type="entry name" value="Nucleic acid-binding proteins"/>
    <property type="match status" value="1"/>
</dbReference>
<feature type="binding site" evidence="9">
    <location>
        <begin position="181"/>
        <end position="186"/>
    </location>
    <ligand>
        <name>ATP</name>
        <dbReference type="ChEBI" id="CHEBI:30616"/>
    </ligand>
</feature>
<dbReference type="InterPro" id="IPR011129">
    <property type="entry name" value="CSD"/>
</dbReference>
<dbReference type="GO" id="GO:0016787">
    <property type="term" value="F:hydrolase activity"/>
    <property type="evidence" value="ECO:0007669"/>
    <property type="project" value="UniProtKB-KW"/>
</dbReference>
<evidence type="ECO:0000256" key="11">
    <source>
        <dbReference type="PROSITE-ProRule" id="PRU01203"/>
    </source>
</evidence>
<evidence type="ECO:0000256" key="6">
    <source>
        <dbReference type="ARBA" id="ARBA00022884"/>
    </source>
</evidence>
<evidence type="ECO:0000256" key="9">
    <source>
        <dbReference type="HAMAP-Rule" id="MF_01884"/>
    </source>
</evidence>
<reference evidence="13 14" key="1">
    <citation type="journal article" date="2008" name="Int. J. Syst. Evol. Microbiol.">
        <title>Neptunomonas japonica sp. nov., an Osedax japonicus symbiont-like bacterium isolated from sediment adjacent to sperm whale carcasses off Kagoshima, Japan.</title>
        <authorList>
            <person name="Miyazaki M."/>
            <person name="Nogi Y."/>
            <person name="Fujiwara Y."/>
            <person name="Kawato M."/>
            <person name="Kubokawa K."/>
            <person name="Horikoshi K."/>
        </authorList>
    </citation>
    <scope>NUCLEOTIDE SEQUENCE [LARGE SCALE GENOMIC DNA]</scope>
    <source>
        <strain evidence="13 14">JAMM 1380</strain>
    </source>
</reference>
<keyword evidence="2 9" id="KW-0547">Nucleotide-binding</keyword>
<dbReference type="Proteomes" id="UP000595332">
    <property type="component" value="Chromosome"/>
</dbReference>
<dbReference type="GO" id="GO:0005524">
    <property type="term" value="F:ATP binding"/>
    <property type="evidence" value="ECO:0007669"/>
    <property type="project" value="UniProtKB-UniRule"/>
</dbReference>
<evidence type="ECO:0000259" key="12">
    <source>
        <dbReference type="PROSITE" id="PS51856"/>
    </source>
</evidence>
<dbReference type="CDD" id="cd01128">
    <property type="entry name" value="rho_factor_C"/>
    <property type="match status" value="1"/>
</dbReference>
<keyword evidence="4 9" id="KW-0347">Helicase</keyword>
<feature type="binding site" evidence="9">
    <location>
        <begin position="169"/>
        <end position="174"/>
    </location>
    <ligand>
        <name>ATP</name>
        <dbReference type="ChEBI" id="CHEBI:30616"/>
    </ligand>
</feature>
<dbReference type="SMART" id="SM00357">
    <property type="entry name" value="CSP"/>
    <property type="match status" value="1"/>
</dbReference>
<name>A0A7R6PRR5_9GAMM</name>
<gene>
    <name evidence="9 13" type="primary">rho</name>
    <name evidence="13" type="ORF">NEJAP_3469</name>
</gene>
<dbReference type="EC" id="3.6.4.-" evidence="9 10"/>
<dbReference type="SMART" id="SM00959">
    <property type="entry name" value="Rho_N"/>
    <property type="match status" value="1"/>
</dbReference>
<dbReference type="InterPro" id="IPR003593">
    <property type="entry name" value="AAA+_ATPase"/>
</dbReference>
<dbReference type="FunFam" id="3.40.50.300:FF:000072">
    <property type="entry name" value="Transcription termination factor Rho"/>
    <property type="match status" value="1"/>
</dbReference>
<keyword evidence="3 9" id="KW-0378">Hydrolase</keyword>
<evidence type="ECO:0000256" key="8">
    <source>
        <dbReference type="ARBA" id="ARBA00023163"/>
    </source>
</evidence>
<dbReference type="InterPro" id="IPR012340">
    <property type="entry name" value="NA-bd_OB-fold"/>
</dbReference>
<dbReference type="InterPro" id="IPR041703">
    <property type="entry name" value="Rho_factor_ATP-bd"/>
</dbReference>
<evidence type="ECO:0000256" key="1">
    <source>
        <dbReference type="ARBA" id="ARBA00022472"/>
    </source>
</evidence>
<dbReference type="AlphaFoldDB" id="A0A7R6PRR5"/>
<dbReference type="GO" id="GO:0003723">
    <property type="term" value="F:RNA binding"/>
    <property type="evidence" value="ECO:0007669"/>
    <property type="project" value="UniProtKB-UniRule"/>
</dbReference>
<dbReference type="GO" id="GO:0006353">
    <property type="term" value="P:DNA-templated transcription termination"/>
    <property type="evidence" value="ECO:0007669"/>
    <property type="project" value="UniProtKB-UniRule"/>
</dbReference>
<evidence type="ECO:0000256" key="10">
    <source>
        <dbReference type="NCBIfam" id="TIGR00767"/>
    </source>
</evidence>
<evidence type="ECO:0000313" key="13">
    <source>
        <dbReference type="EMBL" id="BBB31407.1"/>
    </source>
</evidence>
<keyword evidence="8 9" id="KW-0804">Transcription</keyword>
<sequence>MNLTELKTKSVPELLDIAKEMGLDNLARSRKQDVIFAILKKHSKSGEDIHGDGVLEILQDGFGFLRSADCSYLAGPDDIYVSPSQIRRFNLRTGDTISGKIRPPKDSERYFALLKVNQINFDRPENAKNKILFENLTPLFAQKRLRMEQGNGSTEDITARILDLVSPMGKGQRALVVSPPKAGKTLMLQNIANSITRNNPECHLIVLLIDERPEEVTEMQRTVRGEVVASTFDEPPSRHVQVAEMVIEKAKRLTEHKKDVVILLDSITRLARAYNTVIPSSGKVLTGGVDAHALERPKRFFGAARNIEEGGSLTIIATALVDTGSKMDEVIFEEFKGTGNSEVHLDRKTAEKRIYPAINIRRSGTRREDLLTSEDELQRMWILRKLLDSMEDSAATEFVIDKLKDFKTNDEFFMSMRRK</sequence>
<dbReference type="PANTHER" id="PTHR46425">
    <property type="entry name" value="TRANSCRIPTION TERMINATION FACTOR RHO"/>
    <property type="match status" value="1"/>
</dbReference>
<evidence type="ECO:0000313" key="14">
    <source>
        <dbReference type="Proteomes" id="UP000595332"/>
    </source>
</evidence>
<dbReference type="InterPro" id="IPR036269">
    <property type="entry name" value="Rho_N_sf"/>
</dbReference>
<dbReference type="InterPro" id="IPR004665">
    <property type="entry name" value="Term_rho"/>
</dbReference>
<feature type="site" description="RNA-binding 2" evidence="9">
    <location>
        <position position="326"/>
    </location>
</feature>
<feature type="region of interest" description="RNA-binding 1" evidence="9">
    <location>
        <begin position="78"/>
        <end position="80"/>
    </location>
</feature>
<dbReference type="Gene3D" id="2.40.50.140">
    <property type="entry name" value="Nucleic acid-binding proteins"/>
    <property type="match status" value="1"/>
</dbReference>
<dbReference type="NCBIfam" id="NF006886">
    <property type="entry name" value="PRK09376.1"/>
    <property type="match status" value="1"/>
</dbReference>
<dbReference type="InterPro" id="IPR011113">
    <property type="entry name" value="Rho_RNA-bd"/>
</dbReference>
<evidence type="ECO:0000256" key="4">
    <source>
        <dbReference type="ARBA" id="ARBA00022806"/>
    </source>
</evidence>